<feature type="repeat" description="NHL" evidence="4">
    <location>
        <begin position="175"/>
        <end position="214"/>
    </location>
</feature>
<keyword evidence="8" id="KW-1185">Reference proteome</keyword>
<dbReference type="Pfam" id="PF01436">
    <property type="entry name" value="NHL"/>
    <property type="match status" value="4"/>
</dbReference>
<dbReference type="GO" id="GO:0005576">
    <property type="term" value="C:extracellular region"/>
    <property type="evidence" value="ECO:0007669"/>
    <property type="project" value="TreeGrafter"/>
</dbReference>
<dbReference type="AlphaFoldDB" id="A0A517XNY9"/>
<dbReference type="InterPro" id="IPR001258">
    <property type="entry name" value="NHL_repeat"/>
</dbReference>
<feature type="repeat" description="NHL" evidence="4">
    <location>
        <begin position="257"/>
        <end position="300"/>
    </location>
</feature>
<accession>A0A517XNY9</accession>
<dbReference type="SUPFAM" id="SSF53474">
    <property type="entry name" value="alpha/beta-Hydrolases"/>
    <property type="match status" value="1"/>
</dbReference>
<evidence type="ECO:0000256" key="4">
    <source>
        <dbReference type="PROSITE-ProRule" id="PRU00504"/>
    </source>
</evidence>
<proteinExistence type="predicted"/>
<reference evidence="7 8" key="1">
    <citation type="submission" date="2019-02" db="EMBL/GenBank/DDBJ databases">
        <title>Deep-cultivation of Planctomycetes and their phenomic and genomic characterization uncovers novel biology.</title>
        <authorList>
            <person name="Wiegand S."/>
            <person name="Jogler M."/>
            <person name="Boedeker C."/>
            <person name="Pinto D."/>
            <person name="Vollmers J."/>
            <person name="Rivas-Marin E."/>
            <person name="Kohn T."/>
            <person name="Peeters S.H."/>
            <person name="Heuer A."/>
            <person name="Rast P."/>
            <person name="Oberbeckmann S."/>
            <person name="Bunk B."/>
            <person name="Jeske O."/>
            <person name="Meyerdierks A."/>
            <person name="Storesund J.E."/>
            <person name="Kallscheuer N."/>
            <person name="Luecker S."/>
            <person name="Lage O.M."/>
            <person name="Pohl T."/>
            <person name="Merkel B.J."/>
            <person name="Hornburger P."/>
            <person name="Mueller R.-W."/>
            <person name="Bruemmer F."/>
            <person name="Labrenz M."/>
            <person name="Spormann A.M."/>
            <person name="Op den Camp H."/>
            <person name="Overmann J."/>
            <person name="Amann R."/>
            <person name="Jetten M.S.M."/>
            <person name="Mascher T."/>
            <person name="Medema M.H."/>
            <person name="Devos D.P."/>
            <person name="Kaster A.-K."/>
            <person name="Ovreas L."/>
            <person name="Rohde M."/>
            <person name="Galperin M.Y."/>
            <person name="Jogler C."/>
        </authorList>
    </citation>
    <scope>NUCLEOTIDE SEQUENCE [LARGE SCALE GENOMIC DNA]</scope>
    <source>
        <strain evidence="7 8">ETA_A1</strain>
    </source>
</reference>
<keyword evidence="7" id="KW-0418">Kinase</keyword>
<feature type="domain" description="Peptidase S9 prolyl oligopeptidase catalytic" evidence="6">
    <location>
        <begin position="488"/>
        <end position="643"/>
    </location>
</feature>
<protein>
    <submittedName>
        <fullName evidence="7">Serine/threonine-protein kinase PknD</fullName>
        <ecNumber evidence="7">2.7.11.1</ecNumber>
    </submittedName>
</protein>
<dbReference type="EC" id="2.7.11.1" evidence="7"/>
<evidence type="ECO:0000256" key="5">
    <source>
        <dbReference type="SAM" id="SignalP"/>
    </source>
</evidence>
<keyword evidence="1 5" id="KW-0732">Signal</keyword>
<dbReference type="Gene3D" id="3.40.50.1820">
    <property type="entry name" value="alpha/beta hydrolase"/>
    <property type="match status" value="1"/>
</dbReference>
<gene>
    <name evidence="7" type="primary">pknD_1</name>
    <name evidence="7" type="ORF">ETAA1_11290</name>
</gene>
<dbReference type="PROSITE" id="PS51125">
    <property type="entry name" value="NHL"/>
    <property type="match status" value="4"/>
</dbReference>
<sequence length="948" mass="102521" precursor="true">MPRTLLLVLAFPLLVPAAAGRPPDPFPDYRPVAGWPQLPPGLVLGPVSAVATDAADRVYVAHRGPRPVLVFARDGTFLRSWGDDHLHTPHGLRVDPAGNVWVTDIGHHLVMKFDPAGKLLLTLGQKGRAGAGAGQFDRPTDVAVAPGGEFYVTDGYGNARVQKYDAAGKLLKEWGTKGKGEGEFNLPHAVCLDATGRVYVGDRENNRVQVFDAAGRFAAQWRESGAPYGLFRAGDRLFVADGRANCVRVLGPDGRPLGRFGEKGTAAGQFQLPHMLCVDSRGDLYVAEVTNKRVQKFTARAFDPPAGLPADDAERIDRALALLTSRLDALKAERRGPATGRDDLVADVEVYRKAVVWALRYETKLEPADVALVLKGLARGVERVTALAAGGAPWATRKGKLVRGYVSAVDGSVQPFGLVVPAGYDPAKPARLDVVLHGSTKPVGLSELRFMARLDEGDAPAAAGTAANYLELHPLGRVENCYRWAGETDVFEAIEAVCRRYVVDRDRVVLRGMSMGASGTWHLGLKHPDRFVALGPYCGYVDTHEFSHTPLPNFVKVGPLPAHQERGLHLLDSVGYAANAGVVPAVACMGEKDVFFQAHVLMGRAMEREGLKLVNLISPGTGHVIDPATHAEQMRRIAAFADRGVDRAPRRLRFVTRSLKYGECHWLRVLGLGEHYARAELDAAVADDGTVDLKEPTNVTRFALLPPVLQEANPTLRVGGTPVALPARAPNAAPARPVISRRDGKWVYLGELGTVALDGKRPGLQGPIDDAFTTPFLCVRGTGKAWNPAVQAWADASLTRFAAEWHRYFRGDLPVKDDSAVTAEDLRRCNLILFGDPGSNSLISRVLPGLPVAWTEKEMKLGGEAFAAANHAPVLIHPNPLAPGRYVVLNSGHTFREKELASFNYLLFPRLGDWAVVKVGASTPARPGDAPAEEVIRAGYFDERWLLP</sequence>
<dbReference type="GO" id="GO:0004674">
    <property type="term" value="F:protein serine/threonine kinase activity"/>
    <property type="evidence" value="ECO:0007669"/>
    <property type="project" value="UniProtKB-EC"/>
</dbReference>
<evidence type="ECO:0000259" key="6">
    <source>
        <dbReference type="Pfam" id="PF00326"/>
    </source>
</evidence>
<dbReference type="Pfam" id="PF00326">
    <property type="entry name" value="Peptidase_S9"/>
    <property type="match status" value="1"/>
</dbReference>
<dbReference type="Proteomes" id="UP000319576">
    <property type="component" value="Chromosome"/>
</dbReference>
<dbReference type="InterPro" id="IPR029058">
    <property type="entry name" value="AB_hydrolase_fold"/>
</dbReference>
<evidence type="ECO:0000313" key="7">
    <source>
        <dbReference type="EMBL" id="QDU19225.1"/>
    </source>
</evidence>
<keyword evidence="7" id="KW-0808">Transferase</keyword>
<keyword evidence="2" id="KW-0677">Repeat</keyword>
<dbReference type="SUPFAM" id="SSF63829">
    <property type="entry name" value="Calcium-dependent phosphotriesterase"/>
    <property type="match status" value="1"/>
</dbReference>
<evidence type="ECO:0000256" key="2">
    <source>
        <dbReference type="ARBA" id="ARBA00022737"/>
    </source>
</evidence>
<dbReference type="InterPro" id="IPR001375">
    <property type="entry name" value="Peptidase_S9_cat"/>
</dbReference>
<feature type="repeat" description="NHL" evidence="4">
    <location>
        <begin position="75"/>
        <end position="116"/>
    </location>
</feature>
<organism evidence="7 8">
    <name type="scientific">Urbifossiella limnaea</name>
    <dbReference type="NCBI Taxonomy" id="2528023"/>
    <lineage>
        <taxon>Bacteria</taxon>
        <taxon>Pseudomonadati</taxon>
        <taxon>Planctomycetota</taxon>
        <taxon>Planctomycetia</taxon>
        <taxon>Gemmatales</taxon>
        <taxon>Gemmataceae</taxon>
        <taxon>Urbifossiella</taxon>
    </lineage>
</organism>
<feature type="repeat" description="NHL" evidence="4">
    <location>
        <begin position="123"/>
        <end position="167"/>
    </location>
</feature>
<dbReference type="GO" id="GO:0006508">
    <property type="term" value="P:proteolysis"/>
    <property type="evidence" value="ECO:0007669"/>
    <property type="project" value="InterPro"/>
</dbReference>
<dbReference type="KEGG" id="uli:ETAA1_11290"/>
<dbReference type="InterPro" id="IPR011042">
    <property type="entry name" value="6-blade_b-propeller_TolB-like"/>
</dbReference>
<evidence type="ECO:0000256" key="3">
    <source>
        <dbReference type="ARBA" id="ARBA00023180"/>
    </source>
</evidence>
<dbReference type="GO" id="GO:0008236">
    <property type="term" value="F:serine-type peptidase activity"/>
    <property type="evidence" value="ECO:0007669"/>
    <property type="project" value="InterPro"/>
</dbReference>
<dbReference type="Gene3D" id="2.120.10.30">
    <property type="entry name" value="TolB, C-terminal domain"/>
    <property type="match status" value="2"/>
</dbReference>
<feature type="chain" id="PRO_5021714989" evidence="5">
    <location>
        <begin position="20"/>
        <end position="948"/>
    </location>
</feature>
<dbReference type="PANTHER" id="PTHR10680:SF38">
    <property type="entry name" value="BLL1368 PROTEIN"/>
    <property type="match status" value="1"/>
</dbReference>
<name>A0A517XNY9_9BACT</name>
<dbReference type="CDD" id="cd14958">
    <property type="entry name" value="NHL_PAL_like"/>
    <property type="match status" value="1"/>
</dbReference>
<dbReference type="PANTHER" id="PTHR10680">
    <property type="entry name" value="PEPTIDYL-GLYCINE ALPHA-AMIDATING MONOOXYGENASE"/>
    <property type="match status" value="1"/>
</dbReference>
<evidence type="ECO:0000256" key="1">
    <source>
        <dbReference type="ARBA" id="ARBA00022729"/>
    </source>
</evidence>
<feature type="signal peptide" evidence="5">
    <location>
        <begin position="1"/>
        <end position="19"/>
    </location>
</feature>
<dbReference type="RefSeq" id="WP_238389378.1">
    <property type="nucleotide sequence ID" value="NZ_CP036273.1"/>
</dbReference>
<evidence type="ECO:0000313" key="8">
    <source>
        <dbReference type="Proteomes" id="UP000319576"/>
    </source>
</evidence>
<keyword evidence="3" id="KW-0325">Glycoprotein</keyword>
<dbReference type="EMBL" id="CP036273">
    <property type="protein sequence ID" value="QDU19225.1"/>
    <property type="molecule type" value="Genomic_DNA"/>
</dbReference>